<evidence type="ECO:0000256" key="2">
    <source>
        <dbReference type="ARBA" id="ARBA00093450"/>
    </source>
</evidence>
<dbReference type="CDD" id="cd11740">
    <property type="entry name" value="YajQ_like"/>
    <property type="match status" value="1"/>
</dbReference>
<dbReference type="HAMAP" id="MF_00632">
    <property type="entry name" value="UPF0234"/>
    <property type="match status" value="1"/>
</dbReference>
<evidence type="ECO:0000313" key="4">
    <source>
        <dbReference type="EMBL" id="AKF03684.1"/>
    </source>
</evidence>
<proteinExistence type="inferred from homology"/>
<dbReference type="InterPro" id="IPR007551">
    <property type="entry name" value="YajQ/Smlt4090-like"/>
</dbReference>
<organism evidence="4 5">
    <name type="scientific">Sandaracinus amylolyticus</name>
    <dbReference type="NCBI Taxonomy" id="927083"/>
    <lineage>
        <taxon>Bacteria</taxon>
        <taxon>Pseudomonadati</taxon>
        <taxon>Myxococcota</taxon>
        <taxon>Polyangia</taxon>
        <taxon>Polyangiales</taxon>
        <taxon>Sandaracinaceae</taxon>
        <taxon>Sandaracinus</taxon>
    </lineage>
</organism>
<evidence type="ECO:0000313" key="5">
    <source>
        <dbReference type="Proteomes" id="UP000034883"/>
    </source>
</evidence>
<evidence type="ECO:0000256" key="3">
    <source>
        <dbReference type="HAMAP-Rule" id="MF_00632"/>
    </source>
</evidence>
<sequence>MPSFDVVSKLEHHEVDNAVDQAKREIATRFDFKDTGTEIEKNQDGIAIRSSSEGRVEGALKVLEDKMVKRKVSLKSLDPQKPQQSGQTWRQLIKLKEGVDMDRAKQIVKAIKDSKMKVQAAIQGDLVRISGKKRDDLQEAIAFLKGQDFGLPLQYVNFRE</sequence>
<gene>
    <name evidence="4" type="ORF">DB32_000833</name>
</gene>
<comment type="similarity">
    <text evidence="2 3">Belongs to the YajQ family.</text>
</comment>
<dbReference type="STRING" id="927083.DB32_000833"/>
<dbReference type="PANTHER" id="PTHR30476">
    <property type="entry name" value="UPF0234 PROTEIN YAJQ"/>
    <property type="match status" value="1"/>
</dbReference>
<dbReference type="OrthoDB" id="9801447at2"/>
<evidence type="ECO:0000256" key="1">
    <source>
        <dbReference type="ARBA" id="ARBA00022741"/>
    </source>
</evidence>
<dbReference type="InterPro" id="IPR035570">
    <property type="entry name" value="UPF0234_N"/>
</dbReference>
<dbReference type="InterPro" id="IPR036183">
    <property type="entry name" value="YajQ-like_sf"/>
</dbReference>
<dbReference type="Gene3D" id="3.30.70.860">
    <property type="match status" value="1"/>
</dbReference>
<keyword evidence="5" id="KW-1185">Reference proteome</keyword>
<reference evidence="4 5" key="1">
    <citation type="submission" date="2015-03" db="EMBL/GenBank/DDBJ databases">
        <title>Genome assembly of Sandaracinus amylolyticus DSM 53668.</title>
        <authorList>
            <person name="Sharma G."/>
            <person name="Subramanian S."/>
        </authorList>
    </citation>
    <scope>NUCLEOTIDE SEQUENCE [LARGE SCALE GENOMIC DNA]</scope>
    <source>
        <strain evidence="4 5">DSM 53668</strain>
    </source>
</reference>
<dbReference type="Proteomes" id="UP000034883">
    <property type="component" value="Chromosome"/>
</dbReference>
<dbReference type="GO" id="GO:0000166">
    <property type="term" value="F:nucleotide binding"/>
    <property type="evidence" value="ECO:0007669"/>
    <property type="project" value="UniProtKB-UniRule"/>
</dbReference>
<dbReference type="AlphaFoldDB" id="A0A0F6SDM1"/>
<protein>
    <recommendedName>
        <fullName evidence="3">Nucleotide-binding protein DB32_000833</fullName>
    </recommendedName>
</protein>
<dbReference type="EMBL" id="CP011125">
    <property type="protein sequence ID" value="AKF03684.1"/>
    <property type="molecule type" value="Genomic_DNA"/>
</dbReference>
<dbReference type="RefSeq" id="WP_053231117.1">
    <property type="nucleotide sequence ID" value="NZ_CP011125.1"/>
</dbReference>
<dbReference type="InterPro" id="IPR035571">
    <property type="entry name" value="UPF0234-like_C"/>
</dbReference>
<dbReference type="NCBIfam" id="NF003819">
    <property type="entry name" value="PRK05412.1"/>
    <property type="match status" value="1"/>
</dbReference>
<dbReference type="Pfam" id="PF04461">
    <property type="entry name" value="YajQ"/>
    <property type="match status" value="1"/>
</dbReference>
<accession>A0A0F6SDM1</accession>
<dbReference type="GO" id="GO:0005829">
    <property type="term" value="C:cytosol"/>
    <property type="evidence" value="ECO:0007669"/>
    <property type="project" value="TreeGrafter"/>
</dbReference>
<dbReference type="SUPFAM" id="SSF89963">
    <property type="entry name" value="YajQ-like"/>
    <property type="match status" value="2"/>
</dbReference>
<name>A0A0F6SDM1_9BACT</name>
<dbReference type="Gene3D" id="3.30.70.990">
    <property type="entry name" value="YajQ-like, domain 2"/>
    <property type="match status" value="1"/>
</dbReference>
<dbReference type="PANTHER" id="PTHR30476:SF0">
    <property type="entry name" value="UPF0234 PROTEIN YAJQ"/>
    <property type="match status" value="1"/>
</dbReference>
<dbReference type="KEGG" id="samy:DB32_000833"/>
<keyword evidence="1 3" id="KW-0547">Nucleotide-binding</keyword>
<comment type="function">
    <text evidence="3">Nucleotide-binding protein.</text>
</comment>